<accession>A0A9Q8YZA2</accession>
<dbReference type="Proteomes" id="UP001056980">
    <property type="component" value="Chromosome"/>
</dbReference>
<organism evidence="1 2">
    <name type="scientific">Bartonella taylorii</name>
    <dbReference type="NCBI Taxonomy" id="33046"/>
    <lineage>
        <taxon>Bacteria</taxon>
        <taxon>Pseudomonadati</taxon>
        <taxon>Pseudomonadota</taxon>
        <taxon>Alphaproteobacteria</taxon>
        <taxon>Hyphomicrobiales</taxon>
        <taxon>Bartonellaceae</taxon>
        <taxon>Bartonella</taxon>
    </lineage>
</organism>
<gene>
    <name evidence="1" type="ORF">LAJ60_04300</name>
</gene>
<dbReference type="RefSeq" id="WP_252619858.1">
    <property type="nucleotide sequence ID" value="NZ_CP083444.1"/>
</dbReference>
<evidence type="ECO:0000313" key="1">
    <source>
        <dbReference type="EMBL" id="USP03647.1"/>
    </source>
</evidence>
<dbReference type="KEGG" id="btay:LAJ60_04300"/>
<sequence>MNLKPLHTHLAVNTAHSLSVYILELLE</sequence>
<dbReference type="AlphaFoldDB" id="A0A9Q8YZA2"/>
<proteinExistence type="predicted"/>
<protein>
    <submittedName>
        <fullName evidence="1">Uncharacterized protein</fullName>
    </submittedName>
</protein>
<name>A0A9Q8YZA2_BARTA</name>
<reference evidence="1" key="1">
    <citation type="journal article" date="2022" name="Proc. Natl. Acad. Sci. U.S.A.">
        <title>Identification of the Bartonella autotransporter CFA as a protective antigen and hypervariable target of neutralizing antibodies in mice.</title>
        <authorList>
            <person name="Siewert L.K."/>
            <person name="Korotaev A."/>
            <person name="Sedzicki J."/>
            <person name="Fromm K."/>
            <person name="Pinschewer D.D."/>
            <person name="Dehio C."/>
        </authorList>
    </citation>
    <scope>NUCLEOTIDE SEQUENCE</scope>
    <source>
        <strain evidence="1">IBS296</strain>
    </source>
</reference>
<evidence type="ECO:0000313" key="2">
    <source>
        <dbReference type="Proteomes" id="UP001056980"/>
    </source>
</evidence>
<dbReference type="EMBL" id="CP083444">
    <property type="protein sequence ID" value="USP03647.1"/>
    <property type="molecule type" value="Genomic_DNA"/>
</dbReference>